<dbReference type="EMBL" id="LAZR01032954">
    <property type="protein sequence ID" value="KKL49447.1"/>
    <property type="molecule type" value="Genomic_DNA"/>
</dbReference>
<accession>A0A0F9FEA1</accession>
<protein>
    <submittedName>
        <fullName evidence="1">Uncharacterized protein</fullName>
    </submittedName>
</protein>
<sequence>MGGSKAARLRRVKKALELATAGMTIPEISARLIKEGHAASPRTIAKDLNGVEAQAYLDELIRKQLTDITIEEDSNLRMKYRGQLIMRLLPSKVEQKVQGEVIT</sequence>
<reference evidence="1" key="1">
    <citation type="journal article" date="2015" name="Nature">
        <title>Complex archaea that bridge the gap between prokaryotes and eukaryotes.</title>
        <authorList>
            <person name="Spang A."/>
            <person name="Saw J.H."/>
            <person name="Jorgensen S.L."/>
            <person name="Zaremba-Niedzwiedzka K."/>
            <person name="Martijn J."/>
            <person name="Lind A.E."/>
            <person name="van Eijk R."/>
            <person name="Schleper C."/>
            <person name="Guy L."/>
            <person name="Ettema T.J."/>
        </authorList>
    </citation>
    <scope>NUCLEOTIDE SEQUENCE</scope>
</reference>
<comment type="caution">
    <text evidence="1">The sequence shown here is derived from an EMBL/GenBank/DDBJ whole genome shotgun (WGS) entry which is preliminary data.</text>
</comment>
<dbReference type="AlphaFoldDB" id="A0A0F9FEA1"/>
<gene>
    <name evidence="1" type="ORF">LCGC14_2315380</name>
</gene>
<name>A0A0F9FEA1_9ZZZZ</name>
<evidence type="ECO:0000313" key="1">
    <source>
        <dbReference type="EMBL" id="KKL49447.1"/>
    </source>
</evidence>
<proteinExistence type="predicted"/>
<organism evidence="1">
    <name type="scientific">marine sediment metagenome</name>
    <dbReference type="NCBI Taxonomy" id="412755"/>
    <lineage>
        <taxon>unclassified sequences</taxon>
        <taxon>metagenomes</taxon>
        <taxon>ecological metagenomes</taxon>
    </lineage>
</organism>